<dbReference type="Pfam" id="PF13569">
    <property type="entry name" value="DUF4132"/>
    <property type="match status" value="1"/>
</dbReference>
<protein>
    <recommendedName>
        <fullName evidence="5">DUF4132 domain-containing protein</fullName>
    </recommendedName>
</protein>
<evidence type="ECO:0000313" key="4">
    <source>
        <dbReference type="Proteomes" id="UP001501578"/>
    </source>
</evidence>
<accession>A0ABN1NMX1</accession>
<keyword evidence="4" id="KW-1185">Reference proteome</keyword>
<evidence type="ECO:0008006" key="5">
    <source>
        <dbReference type="Google" id="ProtNLM"/>
    </source>
</evidence>
<dbReference type="InterPro" id="IPR056639">
    <property type="entry name" value="DUF7737"/>
</dbReference>
<evidence type="ECO:0000313" key="3">
    <source>
        <dbReference type="EMBL" id="GAA0911923.1"/>
    </source>
</evidence>
<dbReference type="EMBL" id="BAAAHQ010000001">
    <property type="protein sequence ID" value="GAA0911923.1"/>
    <property type="molecule type" value="Genomic_DNA"/>
</dbReference>
<sequence length="774" mass="85048">MLEDLSDEDRKLVAGFRAAYGAGERLPVERYDSGTFALAAWWAQHELVGACRGDSRARERRIEVARDVATHMRDLPKETVERMWRESIGGERMWRESVKADTCGEELFALPAAACARLSSRERMRLLKPMISTDYRYGPIPEPIARLLTVPETGDPVEIVGAVLWEDDFSELIVEAYAERLAAADVLPMLWHWITATAAKLSGKWLKTAHTLLTPAAVAVVRDVLRALCAHLSPPQGELSGIWLCERTATTLRGMVWTCELIAEPWVNDLVGEVAVRAGAAFRSEMLANAAIGVLGRRGGLGVVPQLARVQARGKTPAIRDRAGRTLAETAEKAGLTSEQLAERTVPTFGLRSDGIREEQGLRLHRAGTIDYVDASGRVRKTIPKSVDQGLLAEFRAMRGELKRTLSATRSRMEKALATGRTWPWEEVREHYLDHPLIGGIGRALIWELPGGAAGLPEQVADAWVLTGADGGWVRPEPGAEVRLWHPITHGVEDVRAWRDRLAELRQPVKQAFREVYPLTPVEERSGARSGRFAGHRLRYDVADGLLAGRGWSGLSRGRWSGSTITVFKELPGDLTAHWEFAVEENLDELGDFADISRCVSGALRFTSGDGEKALSEVSPLTLSEALRDADLTVSVASLGLDPHGSGDYWRSYGFGPLAETAEVRRDALARLLPRLAIADRCTLLDRFLRVRGELRTYRIHLGSGNVLMEPDDAYLCVVPGKDRDRVLLPFEADGGMLSVILSKAFLLAADTEITDEAITRQLGGGRLGAGAGW</sequence>
<feature type="domain" description="DUF4132" evidence="1">
    <location>
        <begin position="377"/>
        <end position="552"/>
    </location>
</feature>
<dbReference type="Proteomes" id="UP001501578">
    <property type="component" value="Unassembled WGS sequence"/>
</dbReference>
<gene>
    <name evidence="3" type="ORF">GCM10009560_01760</name>
</gene>
<evidence type="ECO:0000259" key="2">
    <source>
        <dbReference type="Pfam" id="PF24879"/>
    </source>
</evidence>
<feature type="domain" description="DUF7737" evidence="2">
    <location>
        <begin position="662"/>
        <end position="763"/>
    </location>
</feature>
<dbReference type="RefSeq" id="WP_343947677.1">
    <property type="nucleotide sequence ID" value="NZ_BAAAHQ010000001.1"/>
</dbReference>
<proteinExistence type="predicted"/>
<name>A0ABN1NMX1_9ACTN</name>
<comment type="caution">
    <text evidence="3">The sequence shown here is derived from an EMBL/GenBank/DDBJ whole genome shotgun (WGS) entry which is preliminary data.</text>
</comment>
<organism evidence="3 4">
    <name type="scientific">Nonomuraea longicatena</name>
    <dbReference type="NCBI Taxonomy" id="83682"/>
    <lineage>
        <taxon>Bacteria</taxon>
        <taxon>Bacillati</taxon>
        <taxon>Actinomycetota</taxon>
        <taxon>Actinomycetes</taxon>
        <taxon>Streptosporangiales</taxon>
        <taxon>Streptosporangiaceae</taxon>
        <taxon>Nonomuraea</taxon>
    </lineage>
</organism>
<evidence type="ECO:0000259" key="1">
    <source>
        <dbReference type="Pfam" id="PF13569"/>
    </source>
</evidence>
<dbReference type="Pfam" id="PF24879">
    <property type="entry name" value="DUF7737"/>
    <property type="match status" value="1"/>
</dbReference>
<dbReference type="InterPro" id="IPR025406">
    <property type="entry name" value="DUF4132"/>
</dbReference>
<reference evidence="3 4" key="1">
    <citation type="journal article" date="2019" name="Int. J. Syst. Evol. Microbiol.">
        <title>The Global Catalogue of Microorganisms (GCM) 10K type strain sequencing project: providing services to taxonomists for standard genome sequencing and annotation.</title>
        <authorList>
            <consortium name="The Broad Institute Genomics Platform"/>
            <consortium name="The Broad Institute Genome Sequencing Center for Infectious Disease"/>
            <person name="Wu L."/>
            <person name="Ma J."/>
        </authorList>
    </citation>
    <scope>NUCLEOTIDE SEQUENCE [LARGE SCALE GENOMIC DNA]</scope>
    <source>
        <strain evidence="3 4">JCM 11136</strain>
    </source>
</reference>